<evidence type="ECO:0000313" key="1">
    <source>
        <dbReference type="EMBL" id="KAJ9076269.1"/>
    </source>
</evidence>
<proteinExistence type="predicted"/>
<keyword evidence="2" id="KW-1185">Reference proteome</keyword>
<evidence type="ECO:0000313" key="2">
    <source>
        <dbReference type="Proteomes" id="UP001165960"/>
    </source>
</evidence>
<gene>
    <name evidence="1" type="ORF">DSO57_1027844</name>
</gene>
<comment type="caution">
    <text evidence="1">The sequence shown here is derived from an EMBL/GenBank/DDBJ whole genome shotgun (WGS) entry which is preliminary data.</text>
</comment>
<name>A0ACC2TNH3_9FUNG</name>
<sequence length="139" mass="15058">MPAKTTEATHPKYVDMIKSALNTIKDRKGISRPAISKYVITTYKVSADQAKVHIKTALRRGVMSGSFKQDGQRFRNATSGDKAAPKKKPAKKANKKASSVLKKKVEAKKAVKKVVSKKVKKSAKPKKAAIKKAAPAKSA</sequence>
<organism evidence="1 2">
    <name type="scientific">Entomophthora muscae</name>
    <dbReference type="NCBI Taxonomy" id="34485"/>
    <lineage>
        <taxon>Eukaryota</taxon>
        <taxon>Fungi</taxon>
        <taxon>Fungi incertae sedis</taxon>
        <taxon>Zoopagomycota</taxon>
        <taxon>Entomophthoromycotina</taxon>
        <taxon>Entomophthoromycetes</taxon>
        <taxon>Entomophthorales</taxon>
        <taxon>Entomophthoraceae</taxon>
        <taxon>Entomophthora</taxon>
    </lineage>
</organism>
<reference evidence="1" key="1">
    <citation type="submission" date="2022-04" db="EMBL/GenBank/DDBJ databases">
        <title>Genome of the entomopathogenic fungus Entomophthora muscae.</title>
        <authorList>
            <person name="Elya C."/>
            <person name="Lovett B.R."/>
            <person name="Lee E."/>
            <person name="Macias A.M."/>
            <person name="Hajek A.E."/>
            <person name="De Bivort B.L."/>
            <person name="Kasson M.T."/>
            <person name="De Fine Licht H.H."/>
            <person name="Stajich J.E."/>
        </authorList>
    </citation>
    <scope>NUCLEOTIDE SEQUENCE</scope>
    <source>
        <strain evidence="1">Berkeley</strain>
    </source>
</reference>
<dbReference type="EMBL" id="QTSX02002302">
    <property type="protein sequence ID" value="KAJ9076269.1"/>
    <property type="molecule type" value="Genomic_DNA"/>
</dbReference>
<accession>A0ACC2TNH3</accession>
<dbReference type="Proteomes" id="UP001165960">
    <property type="component" value="Unassembled WGS sequence"/>
</dbReference>
<protein>
    <submittedName>
        <fullName evidence="1">Uncharacterized protein</fullName>
    </submittedName>
</protein>